<evidence type="ECO:0000256" key="2">
    <source>
        <dbReference type="ARBA" id="ARBA00023315"/>
    </source>
</evidence>
<name>A0A5C4MVC9_9ACTN</name>
<evidence type="ECO:0000313" key="5">
    <source>
        <dbReference type="EMBL" id="TNC32924.1"/>
    </source>
</evidence>
<feature type="region of interest" description="Disordered" evidence="3">
    <location>
        <begin position="215"/>
        <end position="245"/>
    </location>
</feature>
<dbReference type="SMART" id="SM00563">
    <property type="entry name" value="PlsC"/>
    <property type="match status" value="1"/>
</dbReference>
<dbReference type="Proteomes" id="UP000306740">
    <property type="component" value="Unassembled WGS sequence"/>
</dbReference>
<dbReference type="GO" id="GO:0006654">
    <property type="term" value="P:phosphatidic acid biosynthetic process"/>
    <property type="evidence" value="ECO:0007669"/>
    <property type="project" value="TreeGrafter"/>
</dbReference>
<evidence type="ECO:0000256" key="3">
    <source>
        <dbReference type="SAM" id="MobiDB-lite"/>
    </source>
</evidence>
<feature type="domain" description="Phospholipid/glycerol acyltransferase" evidence="4">
    <location>
        <begin position="34"/>
        <end position="152"/>
    </location>
</feature>
<accession>A0A5C4MVC9</accession>
<evidence type="ECO:0000313" key="6">
    <source>
        <dbReference type="EMBL" id="TNC47802.1"/>
    </source>
</evidence>
<comment type="caution">
    <text evidence="6">The sequence shown here is derived from an EMBL/GenBank/DDBJ whole genome shotgun (WGS) entry which is preliminary data.</text>
</comment>
<dbReference type="EMBL" id="VDFR01000042">
    <property type="protein sequence ID" value="TNC47802.1"/>
    <property type="molecule type" value="Genomic_DNA"/>
</dbReference>
<evidence type="ECO:0000256" key="1">
    <source>
        <dbReference type="ARBA" id="ARBA00022679"/>
    </source>
</evidence>
<dbReference type="PANTHER" id="PTHR10434:SF55">
    <property type="entry name" value="POSSIBLE ACYLTRANSFERASE"/>
    <property type="match status" value="1"/>
</dbReference>
<dbReference type="AlphaFoldDB" id="A0A5C4MVC9"/>
<dbReference type="SUPFAM" id="SSF69593">
    <property type="entry name" value="Glycerol-3-phosphate (1)-acyltransferase"/>
    <property type="match status" value="1"/>
</dbReference>
<organism evidence="6 7">
    <name type="scientific">Mumia zhuanghuii</name>
    <dbReference type="NCBI Taxonomy" id="2585211"/>
    <lineage>
        <taxon>Bacteria</taxon>
        <taxon>Bacillati</taxon>
        <taxon>Actinomycetota</taxon>
        <taxon>Actinomycetes</taxon>
        <taxon>Propionibacteriales</taxon>
        <taxon>Nocardioidaceae</taxon>
        <taxon>Mumia</taxon>
    </lineage>
</organism>
<evidence type="ECO:0000313" key="7">
    <source>
        <dbReference type="Proteomes" id="UP000306740"/>
    </source>
</evidence>
<protein>
    <submittedName>
        <fullName evidence="6">1-acyl-sn-glycerol-3-phosphate acyltransferase</fullName>
    </submittedName>
</protein>
<dbReference type="GO" id="GO:0005886">
    <property type="term" value="C:plasma membrane"/>
    <property type="evidence" value="ECO:0007669"/>
    <property type="project" value="TreeGrafter"/>
</dbReference>
<dbReference type="Pfam" id="PF01553">
    <property type="entry name" value="Acyltransferase"/>
    <property type="match status" value="1"/>
</dbReference>
<dbReference type="EMBL" id="VDFR01000184">
    <property type="protein sequence ID" value="TNC32924.1"/>
    <property type="molecule type" value="Genomic_DNA"/>
</dbReference>
<sequence length="245" mass="26804">MVLRCIVGTLRAPVTVMVKRDWRGAEHLPAHEGFVVAANHVSHSDPVMLAHFLYDNGVPPRYLAKAAILDLPVAGRLLRATGQIPVYRGTDHASDAYAAAKQAVLDGEGVIFYPEGTITRDPDEWPMSGKTGAARVALDTGCPVIPIAQWGPNMFLEPYTKVPRLFPRQTMVVSAGPPVDLDDLRAREVTAAILATATEHIMDAVTEELAKIRGVPAPESRMSLDDPRVRQRPRPRRQTAPVKEK</sequence>
<dbReference type="GO" id="GO:0003841">
    <property type="term" value="F:1-acylglycerol-3-phosphate O-acyltransferase activity"/>
    <property type="evidence" value="ECO:0007669"/>
    <property type="project" value="TreeGrafter"/>
</dbReference>
<keyword evidence="1 6" id="KW-0808">Transferase</keyword>
<dbReference type="InterPro" id="IPR002123">
    <property type="entry name" value="Plipid/glycerol_acylTrfase"/>
</dbReference>
<dbReference type="CDD" id="cd07989">
    <property type="entry name" value="LPLAT_AGPAT-like"/>
    <property type="match status" value="1"/>
</dbReference>
<keyword evidence="2 6" id="KW-0012">Acyltransferase</keyword>
<proteinExistence type="predicted"/>
<reference evidence="6 7" key="1">
    <citation type="submission" date="2019-05" db="EMBL/GenBank/DDBJ databases">
        <title>Mumia sp. nov., isolated from the intestinal contents of plateau pika (Ochotona curzoniae) in the Qinghai-Tibet plateau of China.</title>
        <authorList>
            <person name="Tian Z."/>
        </authorList>
    </citation>
    <scope>NUCLEOTIDE SEQUENCE [LARGE SCALE GENOMIC DNA]</scope>
    <source>
        <strain evidence="7">527</strain>
        <strain evidence="6">Z527</strain>
    </source>
</reference>
<evidence type="ECO:0000259" key="4">
    <source>
        <dbReference type="SMART" id="SM00563"/>
    </source>
</evidence>
<dbReference type="OrthoDB" id="9806008at2"/>
<dbReference type="PANTHER" id="PTHR10434">
    <property type="entry name" value="1-ACYL-SN-GLYCEROL-3-PHOSPHATE ACYLTRANSFERASE"/>
    <property type="match status" value="1"/>
</dbReference>
<gene>
    <name evidence="6" type="ORF">FHE65_08925</name>
    <name evidence="5" type="ORF">FHE65_29930</name>
</gene>